<dbReference type="Pfam" id="PF00072">
    <property type="entry name" value="Response_reg"/>
    <property type="match status" value="1"/>
</dbReference>
<name>A0A1Z5HPF8_9FIRM</name>
<accession>A0A1Z5HPF8</accession>
<comment type="function">
    <text evidence="2">May play the central regulatory role in sporulation. It may be an element of the effector pathway responsible for the activation of sporulation genes in response to nutritional stress. Spo0A may act in concert with spo0H (a sigma factor) to control the expression of some genes that are critical to the sporulation process.</text>
</comment>
<dbReference type="OrthoDB" id="9809318at2"/>
<dbReference type="EMBL" id="BDGJ01000010">
    <property type="protein sequence ID" value="GAW91267.1"/>
    <property type="molecule type" value="Genomic_DNA"/>
</dbReference>
<gene>
    <name evidence="6" type="ORF">KKC1_04290</name>
</gene>
<dbReference type="Proteomes" id="UP000197032">
    <property type="component" value="Unassembled WGS sequence"/>
</dbReference>
<keyword evidence="3" id="KW-0597">Phosphoprotein</keyword>
<dbReference type="GO" id="GO:0003677">
    <property type="term" value="F:DNA binding"/>
    <property type="evidence" value="ECO:0007669"/>
    <property type="project" value="UniProtKB-KW"/>
</dbReference>
<dbReference type="PROSITE" id="PS50110">
    <property type="entry name" value="RESPONSE_REGULATORY"/>
    <property type="match status" value="1"/>
</dbReference>
<dbReference type="SMART" id="SM00850">
    <property type="entry name" value="LytTR"/>
    <property type="match status" value="1"/>
</dbReference>
<organism evidence="6 7">
    <name type="scientific">Calderihabitans maritimus</name>
    <dbReference type="NCBI Taxonomy" id="1246530"/>
    <lineage>
        <taxon>Bacteria</taxon>
        <taxon>Bacillati</taxon>
        <taxon>Bacillota</taxon>
        <taxon>Clostridia</taxon>
        <taxon>Neomoorellales</taxon>
        <taxon>Calderihabitantaceae</taxon>
        <taxon>Calderihabitans</taxon>
    </lineage>
</organism>
<protein>
    <recommendedName>
        <fullName evidence="1">Stage 0 sporulation protein A homolog</fullName>
    </recommendedName>
</protein>
<proteinExistence type="predicted"/>
<evidence type="ECO:0000259" key="4">
    <source>
        <dbReference type="PROSITE" id="PS50110"/>
    </source>
</evidence>
<dbReference type="InterPro" id="IPR001789">
    <property type="entry name" value="Sig_transdc_resp-reg_receiver"/>
</dbReference>
<dbReference type="SUPFAM" id="SSF52172">
    <property type="entry name" value="CheY-like"/>
    <property type="match status" value="1"/>
</dbReference>
<evidence type="ECO:0000313" key="7">
    <source>
        <dbReference type="Proteomes" id="UP000197032"/>
    </source>
</evidence>
<dbReference type="RefSeq" id="WP_088552831.1">
    <property type="nucleotide sequence ID" value="NZ_BDGJ01000010.1"/>
</dbReference>
<feature type="domain" description="HTH LytTR-type" evidence="5">
    <location>
        <begin position="144"/>
        <end position="250"/>
    </location>
</feature>
<dbReference type="InterPro" id="IPR011006">
    <property type="entry name" value="CheY-like_superfamily"/>
</dbReference>
<feature type="domain" description="Response regulatory" evidence="4">
    <location>
        <begin position="4"/>
        <end position="119"/>
    </location>
</feature>
<dbReference type="Gene3D" id="2.40.50.40">
    <property type="match status" value="1"/>
</dbReference>
<evidence type="ECO:0000256" key="2">
    <source>
        <dbReference type="ARBA" id="ARBA00024867"/>
    </source>
</evidence>
<dbReference type="InterPro" id="IPR007492">
    <property type="entry name" value="LytTR_DNA-bd_dom"/>
</dbReference>
<evidence type="ECO:0000256" key="3">
    <source>
        <dbReference type="PROSITE-ProRule" id="PRU00169"/>
    </source>
</evidence>
<feature type="modified residue" description="4-aspartylphosphate" evidence="3">
    <location>
        <position position="55"/>
    </location>
</feature>
<evidence type="ECO:0000256" key="1">
    <source>
        <dbReference type="ARBA" id="ARBA00018672"/>
    </source>
</evidence>
<dbReference type="PANTHER" id="PTHR37299">
    <property type="entry name" value="TRANSCRIPTIONAL REGULATOR-RELATED"/>
    <property type="match status" value="1"/>
</dbReference>
<evidence type="ECO:0000259" key="5">
    <source>
        <dbReference type="PROSITE" id="PS50930"/>
    </source>
</evidence>
<dbReference type="CDD" id="cd17532">
    <property type="entry name" value="REC_LytTR_AlgR-like"/>
    <property type="match status" value="1"/>
</dbReference>
<keyword evidence="6" id="KW-0238">DNA-binding</keyword>
<dbReference type="Gene3D" id="2.20.25.10">
    <property type="match status" value="1"/>
</dbReference>
<dbReference type="Gene3D" id="3.40.50.2300">
    <property type="match status" value="1"/>
</dbReference>
<keyword evidence="7" id="KW-1185">Reference proteome</keyword>
<evidence type="ECO:0000313" key="6">
    <source>
        <dbReference type="EMBL" id="GAW91267.1"/>
    </source>
</evidence>
<dbReference type="Pfam" id="PF04397">
    <property type="entry name" value="LytTR"/>
    <property type="match status" value="1"/>
</dbReference>
<comment type="caution">
    <text evidence="6">The sequence shown here is derived from an EMBL/GenBank/DDBJ whole genome shotgun (WGS) entry which is preliminary data.</text>
</comment>
<dbReference type="PANTHER" id="PTHR37299:SF1">
    <property type="entry name" value="STAGE 0 SPORULATION PROTEIN A HOMOLOG"/>
    <property type="match status" value="1"/>
</dbReference>
<dbReference type="GO" id="GO:0000156">
    <property type="term" value="F:phosphorelay response regulator activity"/>
    <property type="evidence" value="ECO:0007669"/>
    <property type="project" value="InterPro"/>
</dbReference>
<dbReference type="PROSITE" id="PS50930">
    <property type="entry name" value="HTH_LYTTR"/>
    <property type="match status" value="1"/>
</dbReference>
<dbReference type="AlphaFoldDB" id="A0A1Z5HPF8"/>
<dbReference type="InterPro" id="IPR046947">
    <property type="entry name" value="LytR-like"/>
</dbReference>
<dbReference type="SMART" id="SM00448">
    <property type="entry name" value="REC"/>
    <property type="match status" value="1"/>
</dbReference>
<reference evidence="7" key="1">
    <citation type="journal article" date="2017" name="Appl. Environ. Microbiol.">
        <title>Genomic analysis of Calderihabitans maritimus KKC1, a thermophilic hydrogenogenic carboxydotrophic bacterium isolated from marine sediment.</title>
        <authorList>
            <person name="Omae K."/>
            <person name="Yoneda Y."/>
            <person name="Fukuyama Y."/>
            <person name="Yoshida T."/>
            <person name="Sako Y."/>
        </authorList>
    </citation>
    <scope>NUCLEOTIDE SEQUENCE [LARGE SCALE GENOMIC DNA]</scope>
    <source>
        <strain evidence="7">KKC1</strain>
    </source>
</reference>
<sequence>MVLRALIVDDEYPARKELRYLLEKYDNIQIVGEAANAREAMELINAVDYSVVFLDIDMPGGSGLELGRQLQIRNGKSPYVVFITAHDQYALEAFGVDAVDYILKPIDPKRLDKAIKKIQERIQPSSSSPVPDKSKNDTRSLGLIPVEHKGKTILLEKKDIVFISANNDYCFIKTYNTKYLTRFTLKELEKRLDSNLFFRCHRSYLVNIQKTREIIPLYNGTLILIVDDEEKSEVPVSRSHAKQIRQILGI</sequence>